<evidence type="ECO:0000256" key="3">
    <source>
        <dbReference type="ARBA" id="ARBA00022491"/>
    </source>
</evidence>
<dbReference type="GO" id="GO:0045892">
    <property type="term" value="P:negative regulation of DNA-templated transcription"/>
    <property type="evidence" value="ECO:0007669"/>
    <property type="project" value="InterPro"/>
</dbReference>
<organism evidence="10 11">
    <name type="scientific">Paracidovorax anthurii</name>
    <dbReference type="NCBI Taxonomy" id="78229"/>
    <lineage>
        <taxon>Bacteria</taxon>
        <taxon>Pseudomonadati</taxon>
        <taxon>Pseudomonadota</taxon>
        <taxon>Betaproteobacteria</taxon>
        <taxon>Burkholderiales</taxon>
        <taxon>Comamonadaceae</taxon>
        <taxon>Paracidovorax</taxon>
    </lineage>
</organism>
<keyword evidence="4" id="KW-1005">Bacterial flagellum biogenesis</keyword>
<dbReference type="SUPFAM" id="SSF101498">
    <property type="entry name" value="Anti-sigma factor FlgM"/>
    <property type="match status" value="1"/>
</dbReference>
<dbReference type="AlphaFoldDB" id="A0A328ZB10"/>
<dbReference type="NCBIfam" id="TIGR03824">
    <property type="entry name" value="FlgM_jcvi"/>
    <property type="match status" value="1"/>
</dbReference>
<evidence type="ECO:0000313" key="10">
    <source>
        <dbReference type="EMBL" id="RAR79977.1"/>
    </source>
</evidence>
<proteinExistence type="inferred from homology"/>
<dbReference type="InterPro" id="IPR031316">
    <property type="entry name" value="FlgM_C"/>
</dbReference>
<evidence type="ECO:0000256" key="2">
    <source>
        <dbReference type="ARBA" id="ARBA00017823"/>
    </source>
</evidence>
<dbReference type="EMBL" id="QLTA01000024">
    <property type="protein sequence ID" value="RAR79977.1"/>
    <property type="molecule type" value="Genomic_DNA"/>
</dbReference>
<keyword evidence="3" id="KW-0678">Repressor</keyword>
<keyword evidence="5" id="KW-0805">Transcription regulation</keyword>
<keyword evidence="6" id="KW-0804">Transcription</keyword>
<sequence>MKIGQNPEVPASLTQVGQAAKQQAKAAAPAPAAQEAAKTATTVAAAGGTPVTFSSAARALDPSQRSSADFDANKVKAVRAAIEKGTFTVNADAIADKLLSNAQEIIAHSPKSH</sequence>
<evidence type="ECO:0000259" key="9">
    <source>
        <dbReference type="Pfam" id="PF04316"/>
    </source>
</evidence>
<evidence type="ECO:0000256" key="5">
    <source>
        <dbReference type="ARBA" id="ARBA00023015"/>
    </source>
</evidence>
<comment type="caution">
    <text evidence="10">The sequence shown here is derived from an EMBL/GenBank/DDBJ whole genome shotgun (WGS) entry which is preliminary data.</text>
</comment>
<dbReference type="Proteomes" id="UP000248856">
    <property type="component" value="Unassembled WGS sequence"/>
</dbReference>
<evidence type="ECO:0000313" key="11">
    <source>
        <dbReference type="Proteomes" id="UP000248856"/>
    </source>
</evidence>
<protein>
    <recommendedName>
        <fullName evidence="2">Negative regulator of flagellin synthesis</fullName>
    </recommendedName>
    <alternativeName>
        <fullName evidence="8">Anti-sigma-28 factor</fullName>
    </alternativeName>
</protein>
<dbReference type="InterPro" id="IPR035890">
    <property type="entry name" value="Anti-sigma-28_factor_FlgM_sf"/>
</dbReference>
<reference evidence="10 11" key="1">
    <citation type="submission" date="2018-06" db="EMBL/GenBank/DDBJ databases">
        <title>Genomic Encyclopedia of Archaeal and Bacterial Type Strains, Phase II (KMG-II): from individual species to whole genera.</title>
        <authorList>
            <person name="Goeker M."/>
        </authorList>
    </citation>
    <scope>NUCLEOTIDE SEQUENCE [LARGE SCALE GENOMIC DNA]</scope>
    <source>
        <strain evidence="10 11">CFPB 3232</strain>
    </source>
</reference>
<dbReference type="InterPro" id="IPR007412">
    <property type="entry name" value="FlgM"/>
</dbReference>
<evidence type="ECO:0000256" key="1">
    <source>
        <dbReference type="ARBA" id="ARBA00005322"/>
    </source>
</evidence>
<evidence type="ECO:0000256" key="6">
    <source>
        <dbReference type="ARBA" id="ARBA00023163"/>
    </source>
</evidence>
<evidence type="ECO:0000256" key="7">
    <source>
        <dbReference type="ARBA" id="ARBA00024739"/>
    </source>
</evidence>
<comment type="similarity">
    <text evidence="1">Belongs to the FlgM family.</text>
</comment>
<evidence type="ECO:0000256" key="4">
    <source>
        <dbReference type="ARBA" id="ARBA00022795"/>
    </source>
</evidence>
<dbReference type="Pfam" id="PF04316">
    <property type="entry name" value="FlgM"/>
    <property type="match status" value="1"/>
</dbReference>
<dbReference type="OrthoDB" id="5298032at2"/>
<comment type="function">
    <text evidence="7">Responsible for the coupling of flagellin expression to flagellar assembly by preventing expression of the flagellin genes when a component of the middle class of proteins is defective. It negatively regulates flagellar genes by inhibiting the activity of FliA by directly binding to FliA.</text>
</comment>
<feature type="domain" description="Anti-sigma-28 factor FlgM C-terminal" evidence="9">
    <location>
        <begin position="51"/>
        <end position="99"/>
    </location>
</feature>
<name>A0A328ZB10_9BURK</name>
<gene>
    <name evidence="10" type="ORF">AX018_102419</name>
</gene>
<evidence type="ECO:0000256" key="8">
    <source>
        <dbReference type="ARBA" id="ARBA00030117"/>
    </source>
</evidence>
<dbReference type="GO" id="GO:0044781">
    <property type="term" value="P:bacterial-type flagellum organization"/>
    <property type="evidence" value="ECO:0007669"/>
    <property type="project" value="UniProtKB-KW"/>
</dbReference>
<accession>A0A328ZB10</accession>
<dbReference type="RefSeq" id="WP_111877717.1">
    <property type="nucleotide sequence ID" value="NZ_CBCSGC010000061.1"/>
</dbReference>
<keyword evidence="11" id="KW-1185">Reference proteome</keyword>